<keyword evidence="2 4" id="KW-0863">Zinc-finger</keyword>
<dbReference type="Pfam" id="PF01363">
    <property type="entry name" value="FYVE"/>
    <property type="match status" value="1"/>
</dbReference>
<feature type="compositionally biased region" description="Low complexity" evidence="5">
    <location>
        <begin position="243"/>
        <end position="254"/>
    </location>
</feature>
<evidence type="ECO:0000313" key="7">
    <source>
        <dbReference type="EMBL" id="RNE95184.1"/>
    </source>
</evidence>
<gene>
    <name evidence="7" type="ORF">Tco025E_10131</name>
</gene>
<feature type="compositionally biased region" description="Polar residues" evidence="5">
    <location>
        <begin position="255"/>
        <end position="265"/>
    </location>
</feature>
<feature type="compositionally biased region" description="Polar residues" evidence="5">
    <location>
        <begin position="202"/>
        <end position="217"/>
    </location>
</feature>
<name>A0A422MPQ4_9TRYP</name>
<dbReference type="SUPFAM" id="SSF57903">
    <property type="entry name" value="FYVE/PHD zinc finger"/>
    <property type="match status" value="1"/>
</dbReference>
<proteinExistence type="predicted"/>
<feature type="domain" description="FYVE-type" evidence="6">
    <location>
        <begin position="9"/>
        <end position="119"/>
    </location>
</feature>
<protein>
    <submittedName>
        <fullName evidence="7">Zinc finger protein</fullName>
    </submittedName>
</protein>
<accession>A0A422MPQ4</accession>
<dbReference type="InterPro" id="IPR011011">
    <property type="entry name" value="Znf_FYVE_PHD"/>
</dbReference>
<feature type="region of interest" description="Disordered" evidence="5">
    <location>
        <begin position="202"/>
        <end position="265"/>
    </location>
</feature>
<dbReference type="Proteomes" id="UP000284403">
    <property type="component" value="Unassembled WGS sequence"/>
</dbReference>
<keyword evidence="1" id="KW-0479">Metal-binding</keyword>
<keyword evidence="3" id="KW-0862">Zinc</keyword>
<dbReference type="GeneID" id="40323742"/>
<evidence type="ECO:0000256" key="1">
    <source>
        <dbReference type="ARBA" id="ARBA00022723"/>
    </source>
</evidence>
<dbReference type="AlphaFoldDB" id="A0A422MPQ4"/>
<evidence type="ECO:0000256" key="5">
    <source>
        <dbReference type="SAM" id="MobiDB-lite"/>
    </source>
</evidence>
<sequence>MQLAHWKPDCASQQCDSCAKKFEFFRRRHHCRLCGGIFCYSCSNAFLPGDLILLRWLDVNGHRAAAAKTAAVDATVSDKRLETMMERHFPTSPYPGGFSLPPTTTTLQRVCARCFDDVEVHAGLHTGTRSRGAHGGAFAEAGRGGNSAVHLRSPGDRRESLVGGRERKVCVILLQGSGVVESGERTDPRELFHALGQLTIQAKSHSSQGNPSSKETTPSLGPSLSSASDLSGSEKNLFGTSVGGRTPTATPRTGQQSFCRRFSATSTPTKYRKKIVLQVPLPLNTSDPTRLSPASAVPNLSVRIQLVGITHRHGFDKALLQQHTIGTDAYVILLDGEPGSPLDTPKIPGVCSGFGNGTTLSCPTPHSGNTILAPTISIFPHSLETTQAPPPEAMPPTIGAAYDRSFSGNLMESARAVWEAIGRYGGDTPICAVIDCASCTSPGSPELAAAPAPSGCSSTSQTGGGVNPRCHNDRHQRSVPVEVQAAALHRALLLLTDEVLRRDIMRRKG</sequence>
<feature type="region of interest" description="Disordered" evidence="5">
    <location>
        <begin position="126"/>
        <end position="162"/>
    </location>
</feature>
<evidence type="ECO:0000256" key="2">
    <source>
        <dbReference type="ARBA" id="ARBA00022771"/>
    </source>
</evidence>
<dbReference type="EMBL" id="MKKU01001498">
    <property type="protein sequence ID" value="RNE95184.1"/>
    <property type="molecule type" value="Genomic_DNA"/>
</dbReference>
<evidence type="ECO:0000313" key="8">
    <source>
        <dbReference type="Proteomes" id="UP000284403"/>
    </source>
</evidence>
<dbReference type="RefSeq" id="XP_029222965.1">
    <property type="nucleotide sequence ID" value="XM_029376919.1"/>
</dbReference>
<dbReference type="PROSITE" id="PS50178">
    <property type="entry name" value="ZF_FYVE"/>
    <property type="match status" value="1"/>
</dbReference>
<dbReference type="PANTHER" id="PTHR23164">
    <property type="entry name" value="EARLY ENDOSOME ANTIGEN 1"/>
    <property type="match status" value="1"/>
</dbReference>
<dbReference type="InterPro" id="IPR017455">
    <property type="entry name" value="Znf_FYVE-rel"/>
</dbReference>
<feature type="region of interest" description="Disordered" evidence="5">
    <location>
        <begin position="447"/>
        <end position="467"/>
    </location>
</feature>
<evidence type="ECO:0000256" key="4">
    <source>
        <dbReference type="PROSITE-ProRule" id="PRU00091"/>
    </source>
</evidence>
<evidence type="ECO:0000259" key="6">
    <source>
        <dbReference type="PROSITE" id="PS50178"/>
    </source>
</evidence>
<dbReference type="Gene3D" id="3.30.40.10">
    <property type="entry name" value="Zinc/RING finger domain, C3HC4 (zinc finger)"/>
    <property type="match status" value="1"/>
</dbReference>
<feature type="compositionally biased region" description="Basic and acidic residues" evidence="5">
    <location>
        <begin position="153"/>
        <end position="162"/>
    </location>
</feature>
<feature type="compositionally biased region" description="Low complexity" evidence="5">
    <location>
        <begin position="218"/>
        <end position="233"/>
    </location>
</feature>
<reference evidence="7 8" key="1">
    <citation type="journal article" date="2018" name="BMC Genomics">
        <title>Genomic comparison of Trypanosoma conorhini and Trypanosoma rangeli to Trypanosoma cruzi strains of high and low virulence.</title>
        <authorList>
            <person name="Bradwell K.R."/>
            <person name="Koparde V.N."/>
            <person name="Matveyev A.V."/>
            <person name="Serrano M.G."/>
            <person name="Alves J.M."/>
            <person name="Parikh H."/>
            <person name="Huang B."/>
            <person name="Lee V."/>
            <person name="Espinosa-Alvarez O."/>
            <person name="Ortiz P.A."/>
            <person name="Costa-Martins A.G."/>
            <person name="Teixeira M.M."/>
            <person name="Buck G.A."/>
        </authorList>
    </citation>
    <scope>NUCLEOTIDE SEQUENCE [LARGE SCALE GENOMIC DNA]</scope>
    <source>
        <strain evidence="7 8">025E</strain>
    </source>
</reference>
<dbReference type="OrthoDB" id="158357at2759"/>
<keyword evidence="8" id="KW-1185">Reference proteome</keyword>
<evidence type="ECO:0000256" key="3">
    <source>
        <dbReference type="ARBA" id="ARBA00022833"/>
    </source>
</evidence>
<dbReference type="InterPro" id="IPR013083">
    <property type="entry name" value="Znf_RING/FYVE/PHD"/>
</dbReference>
<organism evidence="7 8">
    <name type="scientific">Trypanosoma conorhini</name>
    <dbReference type="NCBI Taxonomy" id="83891"/>
    <lineage>
        <taxon>Eukaryota</taxon>
        <taxon>Discoba</taxon>
        <taxon>Euglenozoa</taxon>
        <taxon>Kinetoplastea</taxon>
        <taxon>Metakinetoplastina</taxon>
        <taxon>Trypanosomatida</taxon>
        <taxon>Trypanosomatidae</taxon>
        <taxon>Trypanosoma</taxon>
    </lineage>
</organism>
<dbReference type="SMART" id="SM00064">
    <property type="entry name" value="FYVE"/>
    <property type="match status" value="1"/>
</dbReference>
<comment type="caution">
    <text evidence="7">The sequence shown here is derived from an EMBL/GenBank/DDBJ whole genome shotgun (WGS) entry which is preliminary data.</text>
</comment>
<dbReference type="GO" id="GO:0008270">
    <property type="term" value="F:zinc ion binding"/>
    <property type="evidence" value="ECO:0007669"/>
    <property type="project" value="UniProtKB-KW"/>
</dbReference>
<dbReference type="InterPro" id="IPR000306">
    <property type="entry name" value="Znf_FYVE"/>
</dbReference>